<dbReference type="KEGG" id="slk:SLUN_00375"/>
<dbReference type="SUPFAM" id="SSF55729">
    <property type="entry name" value="Acyl-CoA N-acyltransferases (Nat)"/>
    <property type="match status" value="1"/>
</dbReference>
<accession>A0A2R4SVQ4</accession>
<dbReference type="OrthoDB" id="4536199at2"/>
<dbReference type="GO" id="GO:0016747">
    <property type="term" value="F:acyltransferase activity, transferring groups other than amino-acyl groups"/>
    <property type="evidence" value="ECO:0007669"/>
    <property type="project" value="InterPro"/>
</dbReference>
<keyword evidence="2" id="KW-0808">Transferase</keyword>
<dbReference type="AlphaFoldDB" id="A0A2R4SVQ4"/>
<dbReference type="PROSITE" id="PS51186">
    <property type="entry name" value="GNAT"/>
    <property type="match status" value="1"/>
</dbReference>
<protein>
    <submittedName>
        <fullName evidence="2">GNAT family N-acetyltransferase</fullName>
    </submittedName>
</protein>
<gene>
    <name evidence="2" type="ORF">SLUN_00375</name>
</gene>
<name>A0A2R4SVQ4_9ACTN</name>
<dbReference type="Gene3D" id="3.40.630.30">
    <property type="match status" value="1"/>
</dbReference>
<proteinExistence type="predicted"/>
<dbReference type="EMBL" id="CP026304">
    <property type="protein sequence ID" value="AVZ70950.1"/>
    <property type="molecule type" value="Genomic_DNA"/>
</dbReference>
<dbReference type="Proteomes" id="UP000244201">
    <property type="component" value="Chromosome"/>
</dbReference>
<dbReference type="InterPro" id="IPR016181">
    <property type="entry name" value="Acyl_CoA_acyltransferase"/>
</dbReference>
<evidence type="ECO:0000259" key="1">
    <source>
        <dbReference type="PROSITE" id="PS51186"/>
    </source>
</evidence>
<keyword evidence="3" id="KW-1185">Reference proteome</keyword>
<dbReference type="Pfam" id="PF00583">
    <property type="entry name" value="Acetyltransf_1"/>
    <property type="match status" value="1"/>
</dbReference>
<dbReference type="InterPro" id="IPR000182">
    <property type="entry name" value="GNAT_dom"/>
</dbReference>
<dbReference type="GeneID" id="55653756"/>
<evidence type="ECO:0000313" key="2">
    <source>
        <dbReference type="EMBL" id="AVZ70950.1"/>
    </source>
</evidence>
<sequence>MTPGIAIRHYDHRQAAELRPLLLEVYAEVYEAEQSDPFASTERFARGLDGWSGKPGWTCVVGYDGDQPVGYAYGAPLPAGTPWWGGLLIDVPSEVVMETGNRTYALSELMVRLPWRKTGISRLLHDGLLHGRREERATLLVDQEHPKVHRLYETWGWQTLGDLRPRIPDAPLFHAMLLPLRQACYGAAPVTRLSG</sequence>
<feature type="domain" description="N-acetyltransferase" evidence="1">
    <location>
        <begin position="5"/>
        <end position="179"/>
    </location>
</feature>
<dbReference type="RefSeq" id="WP_108146645.1">
    <property type="nucleotide sequence ID" value="NZ_CP026304.1"/>
</dbReference>
<reference evidence="2 3" key="1">
    <citation type="submission" date="2018-01" db="EMBL/GenBank/DDBJ databases">
        <title>Complete genome sequence of Streptomyces lunaelactis MM109T, a Ferroverdin A producer isolated from cave moonmilk deposits.</title>
        <authorList>
            <person name="Naome A."/>
            <person name="Martinet L."/>
            <person name="Maciejewska M."/>
            <person name="Anderssen S."/>
            <person name="Adam D."/>
            <person name="Tenconi E."/>
            <person name="Deflandre B."/>
            <person name="Arguelles-Arias A."/>
            <person name="Calusinska M."/>
            <person name="Copieters W."/>
            <person name="Karim L."/>
            <person name="Hanikenne M."/>
            <person name="Baurain D."/>
            <person name="van Wezel G."/>
            <person name="Smargiasso N."/>
            <person name="de Pauw E."/>
            <person name="Delfosse P."/>
            <person name="Rigali S."/>
        </authorList>
    </citation>
    <scope>NUCLEOTIDE SEQUENCE [LARGE SCALE GENOMIC DNA]</scope>
    <source>
        <strain evidence="2 3">MM109</strain>
    </source>
</reference>
<organism evidence="2 3">
    <name type="scientific">Streptomyces lunaelactis</name>
    <dbReference type="NCBI Taxonomy" id="1535768"/>
    <lineage>
        <taxon>Bacteria</taxon>
        <taxon>Bacillati</taxon>
        <taxon>Actinomycetota</taxon>
        <taxon>Actinomycetes</taxon>
        <taxon>Kitasatosporales</taxon>
        <taxon>Streptomycetaceae</taxon>
        <taxon>Streptomyces</taxon>
    </lineage>
</organism>
<evidence type="ECO:0000313" key="3">
    <source>
        <dbReference type="Proteomes" id="UP000244201"/>
    </source>
</evidence>